<evidence type="ECO:0000313" key="4">
    <source>
        <dbReference type="Proteomes" id="UP001329915"/>
    </source>
</evidence>
<dbReference type="PANTHER" id="PTHR33171:SF17">
    <property type="entry name" value="LARA-LIKE N-TERMINAL DOMAIN-CONTAINING PROTEIN"/>
    <property type="match status" value="1"/>
</dbReference>
<reference evidence="3 4" key="1">
    <citation type="submission" date="2023-04" db="EMBL/GenBank/DDBJ databases">
        <authorList>
            <person name="Hsu D."/>
        </authorList>
    </citation>
    <scope>NUCLEOTIDE SEQUENCE [LARGE SCALE GENOMIC DNA]</scope>
    <source>
        <strain evidence="3 4">MK1</strain>
    </source>
</reference>
<dbReference type="EMBL" id="CP121694">
    <property type="protein sequence ID" value="WRO22162.1"/>
    <property type="molecule type" value="Genomic_DNA"/>
</dbReference>
<dbReference type="RefSeq" id="WP_366921582.1">
    <property type="nucleotide sequence ID" value="NZ_CP121694.1"/>
</dbReference>
<dbReference type="Gene3D" id="3.90.226.30">
    <property type="match status" value="1"/>
</dbReference>
<protein>
    <submittedName>
        <fullName evidence="3">Nickel-dependent lactate racemase</fullName>
    </submittedName>
</protein>
<name>A0AAU0UPP4_9FIRM</name>
<feature type="domain" description="LarA-like N-terminal" evidence="1">
    <location>
        <begin position="9"/>
        <end position="204"/>
    </location>
</feature>
<dbReference type="InterPro" id="IPR043166">
    <property type="entry name" value="LarA-like_C"/>
</dbReference>
<dbReference type="GO" id="GO:0050043">
    <property type="term" value="F:lactate racemase activity"/>
    <property type="evidence" value="ECO:0007669"/>
    <property type="project" value="InterPro"/>
</dbReference>
<dbReference type="KEGG" id="dbc:MFMK1_001987"/>
<dbReference type="Gene3D" id="3.40.50.11440">
    <property type="match status" value="1"/>
</dbReference>
<keyword evidence="4" id="KW-1185">Reference proteome</keyword>
<accession>A0AAU0UPP4</accession>
<sequence length="422" mass="46148">MTTNIDFKYGSGKVAIPLPDGNFTELMPKKVSPIQDLEQELNQVLDGPIGTKPFNEIFCQGDKVVIIASDVTRVVRLNLFLPHIVDRLNRLGIPDENIIVIIALGTHRHQTDEERKQIVGEEMYNRLEVIDHDCDGAVTYMGKTKFGTEVEINRLVAERKTILTGSIVHHLMAGFGGGRKSIVPGVASRKTVRQNHNHALDPENERSNPLIGVGVTAGNPINEDMVECTRLVNPDFLINAVMDPDGNIAKIFCGHWLSAWEQGCKWADETFGVTLAEDADLVITSCGGFPKDISLYQGTKTMFNANLAVKPGGTILMLAECREGAGADSFFGWSKPLIAGNLDSALRSNFTIAGYIFYAAVEVAKRAKVILYSSIDPESVKPMGITATNSLTEAMELAEISRHDQKTVIIPYGGNTIPKLVE</sequence>
<proteinExistence type="predicted"/>
<gene>
    <name evidence="3" type="primary">larA</name>
    <name evidence="3" type="ORF">MFMK1_001987</name>
</gene>
<evidence type="ECO:0000259" key="1">
    <source>
        <dbReference type="Pfam" id="PF09861"/>
    </source>
</evidence>
<dbReference type="Pfam" id="PF21113">
    <property type="entry name" value="LarA_C"/>
    <property type="match status" value="1"/>
</dbReference>
<organism evidence="3 4">
    <name type="scientific">Metallumcola ferriviriculae</name>
    <dbReference type="NCBI Taxonomy" id="3039180"/>
    <lineage>
        <taxon>Bacteria</taxon>
        <taxon>Bacillati</taxon>
        <taxon>Bacillota</taxon>
        <taxon>Clostridia</taxon>
        <taxon>Neomoorellales</taxon>
        <taxon>Desulfitibacteraceae</taxon>
        <taxon>Metallumcola</taxon>
    </lineage>
</organism>
<evidence type="ECO:0000313" key="3">
    <source>
        <dbReference type="EMBL" id="WRO22162.1"/>
    </source>
</evidence>
<dbReference type="InterPro" id="IPR018657">
    <property type="entry name" value="LarA-like_N"/>
</dbReference>
<feature type="domain" description="Lactate racemase C-terminal" evidence="2">
    <location>
        <begin position="277"/>
        <end position="413"/>
    </location>
</feature>
<dbReference type="Pfam" id="PF09861">
    <property type="entry name" value="Lar_N"/>
    <property type="match status" value="1"/>
</dbReference>
<dbReference type="InterPro" id="IPR048520">
    <property type="entry name" value="LarA_C"/>
</dbReference>
<dbReference type="PANTHER" id="PTHR33171">
    <property type="entry name" value="LAR_N DOMAIN-CONTAINING PROTEIN"/>
    <property type="match status" value="1"/>
</dbReference>
<dbReference type="Proteomes" id="UP001329915">
    <property type="component" value="Chromosome"/>
</dbReference>
<dbReference type="NCBIfam" id="NF033504">
    <property type="entry name" value="Ni_dep_LarA"/>
    <property type="match status" value="1"/>
</dbReference>
<dbReference type="InterPro" id="IPR048068">
    <property type="entry name" value="LarA-like"/>
</dbReference>
<dbReference type="AlphaFoldDB" id="A0AAU0UPP4"/>
<dbReference type="InterPro" id="IPR047926">
    <property type="entry name" value="Ni_dep_LarA"/>
</dbReference>
<evidence type="ECO:0000259" key="2">
    <source>
        <dbReference type="Pfam" id="PF21113"/>
    </source>
</evidence>